<evidence type="ECO:0000256" key="1">
    <source>
        <dbReference type="SAM" id="MobiDB-lite"/>
    </source>
</evidence>
<organism evidence="2 3">
    <name type="scientific">Hymenolepis diminuta</name>
    <name type="common">Rat tapeworm</name>
    <dbReference type="NCBI Taxonomy" id="6216"/>
    <lineage>
        <taxon>Eukaryota</taxon>
        <taxon>Metazoa</taxon>
        <taxon>Spiralia</taxon>
        <taxon>Lophotrochozoa</taxon>
        <taxon>Platyhelminthes</taxon>
        <taxon>Cestoda</taxon>
        <taxon>Eucestoda</taxon>
        <taxon>Cyclophyllidea</taxon>
        <taxon>Hymenolepididae</taxon>
        <taxon>Hymenolepis</taxon>
    </lineage>
</organism>
<feature type="compositionally biased region" description="Basic and acidic residues" evidence="1">
    <location>
        <begin position="60"/>
        <end position="76"/>
    </location>
</feature>
<proteinExistence type="predicted"/>
<accession>A0A564XZ86</accession>
<dbReference type="Proteomes" id="UP000321570">
    <property type="component" value="Unassembled WGS sequence"/>
</dbReference>
<reference evidence="2 3" key="1">
    <citation type="submission" date="2019-07" db="EMBL/GenBank/DDBJ databases">
        <authorList>
            <person name="Jastrzebski P J."/>
            <person name="Paukszto L."/>
            <person name="Jastrzebski P J."/>
        </authorList>
    </citation>
    <scope>NUCLEOTIDE SEQUENCE [LARGE SCALE GENOMIC DNA]</scope>
    <source>
        <strain evidence="2 3">WMS-il1</strain>
    </source>
</reference>
<feature type="compositionally biased region" description="Polar residues" evidence="1">
    <location>
        <begin position="39"/>
        <end position="56"/>
    </location>
</feature>
<protein>
    <submittedName>
        <fullName evidence="2">Uncharacterized protein</fullName>
    </submittedName>
</protein>
<sequence>PLEIPFQILKPISKEEPVEVLIQSSKLIPKTEFTERSSKSASQGEKNTTPIQTTIPKRNIPTEKHPAKKRVDDNEVKSVFGKAPQPKRKASAFEDDEDDKPTMLRQIVQGVLRHMEAIFGVEE</sequence>
<dbReference type="AlphaFoldDB" id="A0A564XZ86"/>
<name>A0A564XZ86_HYMDI</name>
<feature type="region of interest" description="Disordered" evidence="1">
    <location>
        <begin position="29"/>
        <end position="101"/>
    </location>
</feature>
<feature type="non-terminal residue" evidence="2">
    <location>
        <position position="1"/>
    </location>
</feature>
<evidence type="ECO:0000313" key="2">
    <source>
        <dbReference type="EMBL" id="VUZ40290.1"/>
    </source>
</evidence>
<evidence type="ECO:0000313" key="3">
    <source>
        <dbReference type="Proteomes" id="UP000321570"/>
    </source>
</evidence>
<gene>
    <name evidence="2" type="ORF">WMSIL1_LOCUS1480</name>
</gene>
<dbReference type="EMBL" id="CABIJS010000033">
    <property type="protein sequence ID" value="VUZ40290.1"/>
    <property type="molecule type" value="Genomic_DNA"/>
</dbReference>
<keyword evidence="3" id="KW-1185">Reference proteome</keyword>